<keyword evidence="9 12" id="KW-0472">Membrane</keyword>
<feature type="binding site" description="axial binding residue" evidence="12">
    <location>
        <position position="256"/>
    </location>
    <ligand>
        <name>heme</name>
        <dbReference type="ChEBI" id="CHEBI:30413"/>
    </ligand>
    <ligandPart>
        <name>Fe</name>
        <dbReference type="ChEBI" id="CHEBI:18248"/>
    </ligandPart>
</feature>
<dbReference type="InterPro" id="IPR023754">
    <property type="entry name" value="HemeA_Synthase_type2"/>
</dbReference>
<comment type="subcellular location">
    <subcellularLocation>
        <location evidence="12">Cell membrane</location>
        <topology evidence="12">Multi-pass membrane protein</topology>
    </subcellularLocation>
    <subcellularLocation>
        <location evidence="2">Membrane</location>
        <topology evidence="2">Multi-pass membrane protein</topology>
    </subcellularLocation>
</comment>
<dbReference type="PANTHER" id="PTHR23289:SF2">
    <property type="entry name" value="CYTOCHROME C OXIDASE ASSEMBLY PROTEIN COX15 HOMOLOG"/>
    <property type="match status" value="1"/>
</dbReference>
<dbReference type="PANTHER" id="PTHR23289">
    <property type="entry name" value="CYTOCHROME C OXIDASE ASSEMBLY PROTEIN COX15"/>
    <property type="match status" value="1"/>
</dbReference>
<keyword evidence="8 12" id="KW-0350">Heme biosynthesis</keyword>
<evidence type="ECO:0000313" key="13">
    <source>
        <dbReference type="EMBL" id="SEF10205.1"/>
    </source>
</evidence>
<evidence type="ECO:0000256" key="6">
    <source>
        <dbReference type="ARBA" id="ARBA00023002"/>
    </source>
</evidence>
<evidence type="ECO:0000256" key="9">
    <source>
        <dbReference type="ARBA" id="ARBA00023136"/>
    </source>
</evidence>
<feature type="transmembrane region" description="Helical" evidence="12">
    <location>
        <begin position="258"/>
        <end position="274"/>
    </location>
</feature>
<dbReference type="Proteomes" id="UP000199448">
    <property type="component" value="Unassembled WGS sequence"/>
</dbReference>
<dbReference type="UniPathway" id="UPA00269">
    <property type="reaction ID" value="UER00713"/>
</dbReference>
<evidence type="ECO:0000256" key="8">
    <source>
        <dbReference type="ARBA" id="ARBA00023133"/>
    </source>
</evidence>
<feature type="transmembrane region" description="Helical" evidence="12">
    <location>
        <begin position="155"/>
        <end position="178"/>
    </location>
</feature>
<dbReference type="AlphaFoldDB" id="A0A1H5P8L3"/>
<evidence type="ECO:0000256" key="5">
    <source>
        <dbReference type="ARBA" id="ARBA00022989"/>
    </source>
</evidence>
<proteinExistence type="inferred from homology"/>
<dbReference type="GO" id="GO:0005886">
    <property type="term" value="C:plasma membrane"/>
    <property type="evidence" value="ECO:0007669"/>
    <property type="project" value="UniProtKB-SubCell"/>
</dbReference>
<dbReference type="GO" id="GO:0120547">
    <property type="term" value="F:heme A synthase activity"/>
    <property type="evidence" value="ECO:0007669"/>
    <property type="project" value="UniProtKB-EC"/>
</dbReference>
<gene>
    <name evidence="12" type="primary">ctaA</name>
    <name evidence="13" type="ORF">SAMN04488034_11039</name>
</gene>
<dbReference type="GO" id="GO:0016653">
    <property type="term" value="F:oxidoreductase activity, acting on NAD(P)H, heme protein as acceptor"/>
    <property type="evidence" value="ECO:0007669"/>
    <property type="project" value="TreeGrafter"/>
</dbReference>
<accession>A0A1H5P8L3</accession>
<comment type="cofactor">
    <cofactor evidence="1 12">
        <name>heme b</name>
        <dbReference type="ChEBI" id="CHEBI:60344"/>
    </cofactor>
</comment>
<feature type="binding site" description="axial binding residue" evidence="12">
    <location>
        <position position="317"/>
    </location>
    <ligand>
        <name>heme</name>
        <dbReference type="ChEBI" id="CHEBI:30413"/>
    </ligand>
    <ligandPart>
        <name>Fe</name>
        <dbReference type="ChEBI" id="CHEBI:18248"/>
    </ligandPart>
</feature>
<feature type="transmembrane region" description="Helical" evidence="12">
    <location>
        <begin position="286"/>
        <end position="309"/>
    </location>
</feature>
<keyword evidence="6 12" id="KW-0560">Oxidoreductase</keyword>
<keyword evidence="3 12" id="KW-0812">Transmembrane</keyword>
<feature type="transmembrane region" description="Helical" evidence="12">
    <location>
        <begin position="122"/>
        <end position="140"/>
    </location>
</feature>
<comment type="subunit">
    <text evidence="12">Interacts with CtaB.</text>
</comment>
<feature type="transmembrane region" description="Helical" evidence="12">
    <location>
        <begin position="315"/>
        <end position="332"/>
    </location>
</feature>
<feature type="transmembrane region" description="Helical" evidence="12">
    <location>
        <begin position="92"/>
        <end position="110"/>
    </location>
</feature>
<dbReference type="GO" id="GO:0006784">
    <property type="term" value="P:heme A biosynthetic process"/>
    <property type="evidence" value="ECO:0007669"/>
    <property type="project" value="UniProtKB-UniRule"/>
</dbReference>
<keyword evidence="5 12" id="KW-1133">Transmembrane helix</keyword>
<evidence type="ECO:0000256" key="12">
    <source>
        <dbReference type="HAMAP-Rule" id="MF_01665"/>
    </source>
</evidence>
<sequence>MKDNKKVVYWLFTGCFLIFIMVIVGGITRLTNSGLSISDYKLITGTIPPMTEQEWNEAFELYKQYPEYQKLHYHFTLEDFKGIYFWEWLHRLIGRVIGLVFIIPFLYFVFTKQLTSSTFKKSLILLALGAFQGFMGWYMVKSGLVDIPAVSHYRLAAHLMTAFITFAYAFWVAMDLLYPKKKAVNKGFRNLLWVGMIILLLQIVWGAFVAGLDAGWIHNTWPKMTGGEWIHETVFIEQNPVWKNFIEGKSGVQFVHRYLAYIVVAVILYIWYRSRNMTLTLPQKRGINWLVGLVFFQFLLGVLTLIYAVPVWLGVAHQVGAFFLLTAMTFTLHRFSR</sequence>
<feature type="transmembrane region" description="Helical" evidence="12">
    <location>
        <begin position="190"/>
        <end position="212"/>
    </location>
</feature>
<name>A0A1H5P8L3_9FLAO</name>
<keyword evidence="4 12" id="KW-0479">Metal-binding</keyword>
<comment type="similarity">
    <text evidence="12">Belongs to the COX15/CtaA family. Type 2 subfamily.</text>
</comment>
<organism evidence="13 14">
    <name type="scientific">Salinimicrobium catena</name>
    <dbReference type="NCBI Taxonomy" id="390640"/>
    <lineage>
        <taxon>Bacteria</taxon>
        <taxon>Pseudomonadati</taxon>
        <taxon>Bacteroidota</taxon>
        <taxon>Flavobacteriia</taxon>
        <taxon>Flavobacteriales</taxon>
        <taxon>Flavobacteriaceae</taxon>
        <taxon>Salinimicrobium</taxon>
    </lineage>
</organism>
<evidence type="ECO:0000256" key="10">
    <source>
        <dbReference type="ARBA" id="ARBA00044501"/>
    </source>
</evidence>
<dbReference type="GO" id="GO:0046872">
    <property type="term" value="F:metal ion binding"/>
    <property type="evidence" value="ECO:0007669"/>
    <property type="project" value="UniProtKB-KW"/>
</dbReference>
<evidence type="ECO:0000256" key="7">
    <source>
        <dbReference type="ARBA" id="ARBA00023004"/>
    </source>
</evidence>
<dbReference type="EMBL" id="FNUG01000010">
    <property type="protein sequence ID" value="SEF10205.1"/>
    <property type="molecule type" value="Genomic_DNA"/>
</dbReference>
<evidence type="ECO:0000256" key="3">
    <source>
        <dbReference type="ARBA" id="ARBA00022692"/>
    </source>
</evidence>
<comment type="catalytic activity">
    <reaction evidence="11">
        <text>Fe(II)-heme o + 2 A + H2O = Fe(II)-heme a + 2 AH2</text>
        <dbReference type="Rhea" id="RHEA:63388"/>
        <dbReference type="ChEBI" id="CHEBI:13193"/>
        <dbReference type="ChEBI" id="CHEBI:15377"/>
        <dbReference type="ChEBI" id="CHEBI:17499"/>
        <dbReference type="ChEBI" id="CHEBI:60530"/>
        <dbReference type="ChEBI" id="CHEBI:61715"/>
        <dbReference type="EC" id="1.17.99.9"/>
    </reaction>
    <physiologicalReaction direction="left-to-right" evidence="11">
        <dbReference type="Rhea" id="RHEA:63389"/>
    </physiologicalReaction>
</comment>
<dbReference type="EC" id="1.17.99.9" evidence="12"/>
<dbReference type="RefSeq" id="WP_093114197.1">
    <property type="nucleotide sequence ID" value="NZ_FNGG01000010.1"/>
</dbReference>
<comment type="pathway">
    <text evidence="10 12">Porphyrin-containing compound metabolism; heme A biosynthesis; heme A from heme O: step 1/1.</text>
</comment>
<feature type="transmembrane region" description="Helical" evidence="12">
    <location>
        <begin position="7"/>
        <end position="27"/>
    </location>
</feature>
<dbReference type="OrthoDB" id="9793156at2"/>
<evidence type="ECO:0000256" key="4">
    <source>
        <dbReference type="ARBA" id="ARBA00022723"/>
    </source>
</evidence>
<keyword evidence="7 12" id="KW-0408">Iron</keyword>
<evidence type="ECO:0000256" key="11">
    <source>
        <dbReference type="ARBA" id="ARBA00048044"/>
    </source>
</evidence>
<dbReference type="InterPro" id="IPR003780">
    <property type="entry name" value="COX15/CtaA_fam"/>
</dbReference>
<keyword evidence="14" id="KW-1185">Reference proteome</keyword>
<evidence type="ECO:0000256" key="2">
    <source>
        <dbReference type="ARBA" id="ARBA00004141"/>
    </source>
</evidence>
<protein>
    <recommendedName>
        <fullName evidence="12">Heme A synthase</fullName>
        <shortName evidence="12">HAS</shortName>
        <ecNumber evidence="12">1.17.99.9</ecNumber>
    </recommendedName>
    <alternativeName>
        <fullName evidence="12">Cytochrome aa3-controlling protein</fullName>
    </alternativeName>
</protein>
<keyword evidence="12" id="KW-1003">Cell membrane</keyword>
<reference evidence="13 14" key="1">
    <citation type="submission" date="2016-10" db="EMBL/GenBank/DDBJ databases">
        <authorList>
            <person name="de Groot N.N."/>
        </authorList>
    </citation>
    <scope>NUCLEOTIDE SEQUENCE [LARGE SCALE GENOMIC DNA]</scope>
    <source>
        <strain evidence="13 14">DSM 23553</strain>
    </source>
</reference>
<comment type="function">
    <text evidence="12">Catalyzes the conversion of heme O to heme A by two successive hydroxylations of the methyl group at C8. The first hydroxylation forms heme I, the second hydroxylation results in an unstable dihydroxymethyl group, which spontaneously dehydrates, resulting in the formyl group of heme A.</text>
</comment>
<dbReference type="STRING" id="390640.SAMN04488034_11039"/>
<evidence type="ECO:0000313" key="14">
    <source>
        <dbReference type="Proteomes" id="UP000199448"/>
    </source>
</evidence>
<dbReference type="Pfam" id="PF02628">
    <property type="entry name" value="COX15-CtaA"/>
    <property type="match status" value="1"/>
</dbReference>
<evidence type="ECO:0000256" key="1">
    <source>
        <dbReference type="ARBA" id="ARBA00001970"/>
    </source>
</evidence>
<dbReference type="HAMAP" id="MF_01665">
    <property type="entry name" value="HemeA_synth_type2"/>
    <property type="match status" value="1"/>
</dbReference>